<feature type="domain" description="ABC transporter" evidence="4">
    <location>
        <begin position="8"/>
        <end position="248"/>
    </location>
</feature>
<comment type="caution">
    <text evidence="5">The sequence shown here is derived from an EMBL/GenBank/DDBJ whole genome shotgun (WGS) entry which is preliminary data.</text>
</comment>
<sequence>MNDRKPIIELKNVSVCYGQGKTNEIHALKEIDLNIYEGEYIVFFGPSGCGKSTLLYTIAGLERATAGSVIVNNKNIREFDTEEMIDFYRTTIGMVFQAFYLVPHLSAKDNMMLSKMFSGVSPKEREGRADELMAKFGITPYSGRKPSMMSGGQQQRTAIARALMNDPEIILADEPVGNLDSKNSEIVLELLSEINKKEKKTVIQVTHNPKDIHYADRVFYMKDGMVERVVANTDAGKSIASGSKEMSEFEKLSEANPNLSSTQIYAKLMMRNLLLPFDLDTEQKIESVIARYIKNEISRSELVRYLDDPKEGAGLYSQKAKRVAELIDDSTREVEAIKEAKKNHVDQKDFEFSEAAIIRKHLLDHYIGVLSLGQIKKLDYGIGARIAGQISSTEMRDLLDLPEGEGGAGLNRSTAKRFCKEIELVISK</sequence>
<evidence type="ECO:0000259" key="4">
    <source>
        <dbReference type="PROSITE" id="PS50893"/>
    </source>
</evidence>
<dbReference type="InterPro" id="IPR015854">
    <property type="entry name" value="ABC_transpr_LolD-like"/>
</dbReference>
<keyword evidence="1" id="KW-0813">Transport</keyword>
<dbReference type="PROSITE" id="PS50893">
    <property type="entry name" value="ABC_TRANSPORTER_2"/>
    <property type="match status" value="1"/>
</dbReference>
<dbReference type="GO" id="GO:0022857">
    <property type="term" value="F:transmembrane transporter activity"/>
    <property type="evidence" value="ECO:0007669"/>
    <property type="project" value="UniProtKB-ARBA"/>
</dbReference>
<proteinExistence type="predicted"/>
<dbReference type="PANTHER" id="PTHR24220">
    <property type="entry name" value="IMPORT ATP-BINDING PROTEIN"/>
    <property type="match status" value="1"/>
</dbReference>
<dbReference type="GO" id="GO:0016887">
    <property type="term" value="F:ATP hydrolysis activity"/>
    <property type="evidence" value="ECO:0007669"/>
    <property type="project" value="InterPro"/>
</dbReference>
<protein>
    <recommendedName>
        <fullName evidence="4">ABC transporter domain-containing protein</fullName>
    </recommendedName>
</protein>
<organism evidence="5 6">
    <name type="scientific">Candidatus Taylorbacteria bacterium RIFCSPHIGHO2_02_FULL_43_32b</name>
    <dbReference type="NCBI Taxonomy" id="1802306"/>
    <lineage>
        <taxon>Bacteria</taxon>
        <taxon>Candidatus Tayloriibacteriota</taxon>
    </lineage>
</organism>
<dbReference type="PANTHER" id="PTHR24220:SF692">
    <property type="entry name" value="ABC TRANSPORTER DOMAIN-CONTAINING PROTEIN"/>
    <property type="match status" value="1"/>
</dbReference>
<dbReference type="Pfam" id="PF00005">
    <property type="entry name" value="ABC_tran"/>
    <property type="match status" value="1"/>
</dbReference>
<gene>
    <name evidence="5" type="ORF">A3C72_00750</name>
</gene>
<evidence type="ECO:0000313" key="5">
    <source>
        <dbReference type="EMBL" id="OHA24750.1"/>
    </source>
</evidence>
<dbReference type="SMART" id="SM00382">
    <property type="entry name" value="AAA"/>
    <property type="match status" value="1"/>
</dbReference>
<dbReference type="GO" id="GO:0005886">
    <property type="term" value="C:plasma membrane"/>
    <property type="evidence" value="ECO:0007669"/>
    <property type="project" value="TreeGrafter"/>
</dbReference>
<evidence type="ECO:0000313" key="6">
    <source>
        <dbReference type="Proteomes" id="UP000177130"/>
    </source>
</evidence>
<name>A0A1G2MLG3_9BACT</name>
<dbReference type="EMBL" id="MHRK01000006">
    <property type="protein sequence ID" value="OHA24750.1"/>
    <property type="molecule type" value="Genomic_DNA"/>
</dbReference>
<evidence type="ECO:0000256" key="1">
    <source>
        <dbReference type="ARBA" id="ARBA00022448"/>
    </source>
</evidence>
<dbReference type="GO" id="GO:0005524">
    <property type="term" value="F:ATP binding"/>
    <property type="evidence" value="ECO:0007669"/>
    <property type="project" value="UniProtKB-KW"/>
</dbReference>
<dbReference type="Proteomes" id="UP000177130">
    <property type="component" value="Unassembled WGS sequence"/>
</dbReference>
<dbReference type="FunFam" id="3.40.50.300:FF:000032">
    <property type="entry name" value="Export ABC transporter ATP-binding protein"/>
    <property type="match status" value="1"/>
</dbReference>
<dbReference type="GO" id="GO:0098796">
    <property type="term" value="C:membrane protein complex"/>
    <property type="evidence" value="ECO:0007669"/>
    <property type="project" value="UniProtKB-ARBA"/>
</dbReference>
<dbReference type="InterPro" id="IPR003439">
    <property type="entry name" value="ABC_transporter-like_ATP-bd"/>
</dbReference>
<dbReference type="InterPro" id="IPR027417">
    <property type="entry name" value="P-loop_NTPase"/>
</dbReference>
<dbReference type="CDD" id="cd03255">
    <property type="entry name" value="ABC_MJ0796_LolCDE_FtsE"/>
    <property type="match status" value="1"/>
</dbReference>
<keyword evidence="2" id="KW-0547">Nucleotide-binding</keyword>
<dbReference type="InterPro" id="IPR017911">
    <property type="entry name" value="MacB-like_ATP-bd"/>
</dbReference>
<dbReference type="SUPFAM" id="SSF52540">
    <property type="entry name" value="P-loop containing nucleoside triphosphate hydrolases"/>
    <property type="match status" value="1"/>
</dbReference>
<reference evidence="5 6" key="1">
    <citation type="journal article" date="2016" name="Nat. Commun.">
        <title>Thousands of microbial genomes shed light on interconnected biogeochemical processes in an aquifer system.</title>
        <authorList>
            <person name="Anantharaman K."/>
            <person name="Brown C.T."/>
            <person name="Hug L.A."/>
            <person name="Sharon I."/>
            <person name="Castelle C.J."/>
            <person name="Probst A.J."/>
            <person name="Thomas B.C."/>
            <person name="Singh A."/>
            <person name="Wilkins M.J."/>
            <person name="Karaoz U."/>
            <person name="Brodie E.L."/>
            <person name="Williams K.H."/>
            <person name="Hubbard S.S."/>
            <person name="Banfield J.F."/>
        </authorList>
    </citation>
    <scope>NUCLEOTIDE SEQUENCE [LARGE SCALE GENOMIC DNA]</scope>
</reference>
<keyword evidence="3" id="KW-0067">ATP-binding</keyword>
<evidence type="ECO:0000256" key="2">
    <source>
        <dbReference type="ARBA" id="ARBA00022741"/>
    </source>
</evidence>
<evidence type="ECO:0000256" key="3">
    <source>
        <dbReference type="ARBA" id="ARBA00022840"/>
    </source>
</evidence>
<accession>A0A1G2MLG3</accession>
<dbReference type="AlphaFoldDB" id="A0A1G2MLG3"/>
<dbReference type="Gene3D" id="3.40.50.300">
    <property type="entry name" value="P-loop containing nucleotide triphosphate hydrolases"/>
    <property type="match status" value="1"/>
</dbReference>
<dbReference type="InterPro" id="IPR003593">
    <property type="entry name" value="AAA+_ATPase"/>
</dbReference>
<dbReference type="STRING" id="1802306.A3C72_00750"/>